<evidence type="ECO:0000256" key="3">
    <source>
        <dbReference type="ARBA" id="ARBA00022827"/>
    </source>
</evidence>
<dbReference type="GeneID" id="36577568"/>
<feature type="domain" description="FAD-binding" evidence="7">
    <location>
        <begin position="9"/>
        <end position="333"/>
    </location>
</feature>
<dbReference type="STRING" id="857342.A0A2T3AP09"/>
<evidence type="ECO:0000313" key="9">
    <source>
        <dbReference type="Proteomes" id="UP000241818"/>
    </source>
</evidence>
<protein>
    <recommendedName>
        <fullName evidence="7">FAD-binding domain-containing protein</fullName>
    </recommendedName>
</protein>
<dbReference type="Pfam" id="PF01494">
    <property type="entry name" value="FAD_binding_3"/>
    <property type="match status" value="1"/>
</dbReference>
<dbReference type="GO" id="GO:0004497">
    <property type="term" value="F:monooxygenase activity"/>
    <property type="evidence" value="ECO:0007669"/>
    <property type="project" value="UniProtKB-KW"/>
</dbReference>
<keyword evidence="9" id="KW-1185">Reference proteome</keyword>
<dbReference type="OrthoDB" id="417877at2759"/>
<organism evidence="8 9">
    <name type="scientific">Amorphotheca resinae ATCC 22711</name>
    <dbReference type="NCBI Taxonomy" id="857342"/>
    <lineage>
        <taxon>Eukaryota</taxon>
        <taxon>Fungi</taxon>
        <taxon>Dikarya</taxon>
        <taxon>Ascomycota</taxon>
        <taxon>Pezizomycotina</taxon>
        <taxon>Leotiomycetes</taxon>
        <taxon>Helotiales</taxon>
        <taxon>Amorphothecaceae</taxon>
        <taxon>Amorphotheca</taxon>
    </lineage>
</organism>
<keyword evidence="4" id="KW-0560">Oxidoreductase</keyword>
<feature type="transmembrane region" description="Helical" evidence="6">
    <location>
        <begin position="7"/>
        <end position="25"/>
    </location>
</feature>
<keyword evidence="6" id="KW-1133">Transmembrane helix</keyword>
<dbReference type="InParanoid" id="A0A2T3AP09"/>
<dbReference type="InterPro" id="IPR036188">
    <property type="entry name" value="FAD/NAD-bd_sf"/>
</dbReference>
<evidence type="ECO:0000256" key="6">
    <source>
        <dbReference type="SAM" id="Phobius"/>
    </source>
</evidence>
<dbReference type="RefSeq" id="XP_024716392.1">
    <property type="nucleotide sequence ID" value="XM_024869487.1"/>
</dbReference>
<evidence type="ECO:0000256" key="2">
    <source>
        <dbReference type="ARBA" id="ARBA00022630"/>
    </source>
</evidence>
<dbReference type="InterPro" id="IPR002938">
    <property type="entry name" value="FAD-bd"/>
</dbReference>
<name>A0A2T3AP09_AMORE</name>
<keyword evidence="5" id="KW-0503">Monooxygenase</keyword>
<keyword evidence="3" id="KW-0274">FAD</keyword>
<dbReference type="AlphaFoldDB" id="A0A2T3AP09"/>
<keyword evidence="6" id="KW-0472">Membrane</keyword>
<dbReference type="PANTHER" id="PTHR13789">
    <property type="entry name" value="MONOOXYGENASE"/>
    <property type="match status" value="1"/>
</dbReference>
<sequence length="442" mass="49450">MGDRRPLRIGIIGAGLVGATAAIALSRLENVVVKAFERSPGPREEGAWISFNVSGLSILDRLIDLDQIQQILYRGDSNGAYVSRHWRTGEILALAHSSRHVAEKFTQARTHRVPVLNVLLSNVPAGTIQYGRSVLGTEVTEDGVRVNFKDSEPETFDLVVAADGIYSKIRQQYLSAKVEFRGAVAYRKIFPESQVSHIRGLPNDTSVWRGNGGFMFLSRLGLGMYGVVAIVPESPEFAATLKWARSVGSEGLQRLRQRFSNWDPIIDQVLQTMTDIDAYPLDSGPWMKELVRDDRIAFVGDAAHPTAGAYGAGSAMGYADCWALFRSLEQSYKRPKPNAPSIVESPVPPHLYDLPRALRLYNETRRHFLGRVELQMALDRNESAYLAEAEDEEEWIRRFKERHSNQIWLTEHDVEAEFQKTLAGEAHWLSQVEAAKGVKAHL</sequence>
<evidence type="ECO:0000313" key="8">
    <source>
        <dbReference type="EMBL" id="PSS06662.1"/>
    </source>
</evidence>
<dbReference type="SUPFAM" id="SSF51905">
    <property type="entry name" value="FAD/NAD(P)-binding domain"/>
    <property type="match status" value="1"/>
</dbReference>
<dbReference type="Gene3D" id="3.50.50.60">
    <property type="entry name" value="FAD/NAD(P)-binding domain"/>
    <property type="match status" value="1"/>
</dbReference>
<proteinExistence type="inferred from homology"/>
<comment type="similarity">
    <text evidence="1">Belongs to the paxM FAD-dependent monooxygenase family.</text>
</comment>
<dbReference type="GO" id="GO:0071949">
    <property type="term" value="F:FAD binding"/>
    <property type="evidence" value="ECO:0007669"/>
    <property type="project" value="InterPro"/>
</dbReference>
<evidence type="ECO:0000259" key="7">
    <source>
        <dbReference type="Pfam" id="PF01494"/>
    </source>
</evidence>
<dbReference type="Proteomes" id="UP000241818">
    <property type="component" value="Unassembled WGS sequence"/>
</dbReference>
<dbReference type="PRINTS" id="PR00420">
    <property type="entry name" value="RNGMNOXGNASE"/>
</dbReference>
<dbReference type="EMBL" id="KZ679020">
    <property type="protein sequence ID" value="PSS06662.1"/>
    <property type="molecule type" value="Genomic_DNA"/>
</dbReference>
<evidence type="ECO:0000256" key="4">
    <source>
        <dbReference type="ARBA" id="ARBA00023002"/>
    </source>
</evidence>
<gene>
    <name evidence="8" type="ORF">M430DRAFT_70333</name>
</gene>
<dbReference type="InterPro" id="IPR050493">
    <property type="entry name" value="FAD-dep_Monooxygenase_BioMet"/>
</dbReference>
<accession>A0A2T3AP09</accession>
<evidence type="ECO:0000256" key="1">
    <source>
        <dbReference type="ARBA" id="ARBA00007992"/>
    </source>
</evidence>
<evidence type="ECO:0000256" key="5">
    <source>
        <dbReference type="ARBA" id="ARBA00023033"/>
    </source>
</evidence>
<keyword evidence="6" id="KW-0812">Transmembrane</keyword>
<keyword evidence="2" id="KW-0285">Flavoprotein</keyword>
<reference evidence="8 9" key="1">
    <citation type="journal article" date="2018" name="New Phytol.">
        <title>Comparative genomics and transcriptomics depict ericoid mycorrhizal fungi as versatile saprotrophs and plant mutualists.</title>
        <authorList>
            <person name="Martino E."/>
            <person name="Morin E."/>
            <person name="Grelet G.A."/>
            <person name="Kuo A."/>
            <person name="Kohler A."/>
            <person name="Daghino S."/>
            <person name="Barry K.W."/>
            <person name="Cichocki N."/>
            <person name="Clum A."/>
            <person name="Dockter R.B."/>
            <person name="Hainaut M."/>
            <person name="Kuo R.C."/>
            <person name="LaButti K."/>
            <person name="Lindahl B.D."/>
            <person name="Lindquist E.A."/>
            <person name="Lipzen A."/>
            <person name="Khouja H.R."/>
            <person name="Magnuson J."/>
            <person name="Murat C."/>
            <person name="Ohm R.A."/>
            <person name="Singer S.W."/>
            <person name="Spatafora J.W."/>
            <person name="Wang M."/>
            <person name="Veneault-Fourrey C."/>
            <person name="Henrissat B."/>
            <person name="Grigoriev I.V."/>
            <person name="Martin F.M."/>
            <person name="Perotto S."/>
        </authorList>
    </citation>
    <scope>NUCLEOTIDE SEQUENCE [LARGE SCALE GENOMIC DNA]</scope>
    <source>
        <strain evidence="8 9">ATCC 22711</strain>
    </source>
</reference>
<dbReference type="PANTHER" id="PTHR13789:SF309">
    <property type="entry name" value="PUTATIVE (AFU_ORTHOLOGUE AFUA_6G14510)-RELATED"/>
    <property type="match status" value="1"/>
</dbReference>